<dbReference type="Proteomes" id="UP000275078">
    <property type="component" value="Unassembled WGS sequence"/>
</dbReference>
<proteinExistence type="predicted"/>
<dbReference type="EMBL" id="ML119684">
    <property type="protein sequence ID" value="RPA80812.1"/>
    <property type="molecule type" value="Genomic_DNA"/>
</dbReference>
<reference evidence="2 3" key="1">
    <citation type="journal article" date="2018" name="Nat. Ecol. Evol.">
        <title>Pezizomycetes genomes reveal the molecular basis of ectomycorrhizal truffle lifestyle.</title>
        <authorList>
            <person name="Murat C."/>
            <person name="Payen T."/>
            <person name="Noel B."/>
            <person name="Kuo A."/>
            <person name="Morin E."/>
            <person name="Chen J."/>
            <person name="Kohler A."/>
            <person name="Krizsan K."/>
            <person name="Balestrini R."/>
            <person name="Da Silva C."/>
            <person name="Montanini B."/>
            <person name="Hainaut M."/>
            <person name="Levati E."/>
            <person name="Barry K.W."/>
            <person name="Belfiori B."/>
            <person name="Cichocki N."/>
            <person name="Clum A."/>
            <person name="Dockter R.B."/>
            <person name="Fauchery L."/>
            <person name="Guy J."/>
            <person name="Iotti M."/>
            <person name="Le Tacon F."/>
            <person name="Lindquist E.A."/>
            <person name="Lipzen A."/>
            <person name="Malagnac F."/>
            <person name="Mello A."/>
            <person name="Molinier V."/>
            <person name="Miyauchi S."/>
            <person name="Poulain J."/>
            <person name="Riccioni C."/>
            <person name="Rubini A."/>
            <person name="Sitrit Y."/>
            <person name="Splivallo R."/>
            <person name="Traeger S."/>
            <person name="Wang M."/>
            <person name="Zifcakova L."/>
            <person name="Wipf D."/>
            <person name="Zambonelli A."/>
            <person name="Paolocci F."/>
            <person name="Nowrousian M."/>
            <person name="Ottonello S."/>
            <person name="Baldrian P."/>
            <person name="Spatafora J.W."/>
            <person name="Henrissat B."/>
            <person name="Nagy L.G."/>
            <person name="Aury J.M."/>
            <person name="Wincker P."/>
            <person name="Grigoriev I.V."/>
            <person name="Bonfante P."/>
            <person name="Martin F.M."/>
        </authorList>
    </citation>
    <scope>NUCLEOTIDE SEQUENCE [LARGE SCALE GENOMIC DNA]</scope>
    <source>
        <strain evidence="2 3">RN42</strain>
    </source>
</reference>
<feature type="compositionally biased region" description="Polar residues" evidence="1">
    <location>
        <begin position="34"/>
        <end position="54"/>
    </location>
</feature>
<organism evidence="2 3">
    <name type="scientific">Ascobolus immersus RN42</name>
    <dbReference type="NCBI Taxonomy" id="1160509"/>
    <lineage>
        <taxon>Eukaryota</taxon>
        <taxon>Fungi</taxon>
        <taxon>Dikarya</taxon>
        <taxon>Ascomycota</taxon>
        <taxon>Pezizomycotina</taxon>
        <taxon>Pezizomycetes</taxon>
        <taxon>Pezizales</taxon>
        <taxon>Ascobolaceae</taxon>
        <taxon>Ascobolus</taxon>
    </lineage>
</organism>
<evidence type="ECO:0000256" key="1">
    <source>
        <dbReference type="SAM" id="MobiDB-lite"/>
    </source>
</evidence>
<keyword evidence="3" id="KW-1185">Reference proteome</keyword>
<protein>
    <submittedName>
        <fullName evidence="2">Uncharacterized protein</fullName>
    </submittedName>
</protein>
<accession>A0A3N4I3X6</accession>
<name>A0A3N4I3X6_ASCIM</name>
<evidence type="ECO:0000313" key="3">
    <source>
        <dbReference type="Proteomes" id="UP000275078"/>
    </source>
</evidence>
<feature type="region of interest" description="Disordered" evidence="1">
    <location>
        <begin position="1"/>
        <end position="54"/>
    </location>
</feature>
<feature type="compositionally biased region" description="Basic and acidic residues" evidence="1">
    <location>
        <begin position="21"/>
        <end position="33"/>
    </location>
</feature>
<gene>
    <name evidence="2" type="ORF">BJ508DRAFT_307020</name>
</gene>
<evidence type="ECO:0000313" key="2">
    <source>
        <dbReference type="EMBL" id="RPA80812.1"/>
    </source>
</evidence>
<dbReference type="AlphaFoldDB" id="A0A3N4I3X6"/>
<sequence>MPRKRNPPKQPKSSTTKKSKPGSEFKTIKERLQDTATMSSSSRPQQGIPTSEEMTNSFDRLKHTLHQKTAPSADTTPSPPLTHIPREPFCFGPMGLFLTPKAVDEAACAGLKELGLDMTLEEYFSLPEKTFTELHKRVMATKSHEELLGGIGEKIRQCKWPVQYQDAGGALKANEFASGPVDDDVWGDHYEDSLDWEDMLTF</sequence>